<dbReference type="Proteomes" id="UP000007819">
    <property type="component" value="Chromosome X"/>
</dbReference>
<proteinExistence type="predicted"/>
<accession>A0A8R2JVI5</accession>
<protein>
    <recommendedName>
        <fullName evidence="2">Ku domain-containing protein</fullName>
    </recommendedName>
</protein>
<organism evidence="3 4">
    <name type="scientific">Acyrthosiphon pisum</name>
    <name type="common">Pea aphid</name>
    <dbReference type="NCBI Taxonomy" id="7029"/>
    <lineage>
        <taxon>Eukaryota</taxon>
        <taxon>Metazoa</taxon>
        <taxon>Ecdysozoa</taxon>
        <taxon>Arthropoda</taxon>
        <taxon>Hexapoda</taxon>
        <taxon>Insecta</taxon>
        <taxon>Pterygota</taxon>
        <taxon>Neoptera</taxon>
        <taxon>Paraneoptera</taxon>
        <taxon>Hemiptera</taxon>
        <taxon>Sternorrhyncha</taxon>
        <taxon>Aphidomorpha</taxon>
        <taxon>Aphidoidea</taxon>
        <taxon>Aphididae</taxon>
        <taxon>Macrosiphini</taxon>
        <taxon>Acyrthosiphon</taxon>
    </lineage>
</organism>
<feature type="domain" description="Ku" evidence="2">
    <location>
        <begin position="12"/>
        <end position="126"/>
    </location>
</feature>
<dbReference type="GeneID" id="100569899"/>
<reference evidence="4" key="1">
    <citation type="submission" date="2010-06" db="EMBL/GenBank/DDBJ databases">
        <authorList>
            <person name="Jiang H."/>
            <person name="Abraham K."/>
            <person name="Ali S."/>
            <person name="Alsbrooks S.L."/>
            <person name="Anim B.N."/>
            <person name="Anosike U.S."/>
            <person name="Attaway T."/>
            <person name="Bandaranaike D.P."/>
            <person name="Battles P.K."/>
            <person name="Bell S.N."/>
            <person name="Bell A.V."/>
            <person name="Beltran B."/>
            <person name="Bickham C."/>
            <person name="Bustamante Y."/>
            <person name="Caleb T."/>
            <person name="Canada A."/>
            <person name="Cardenas V."/>
            <person name="Carter K."/>
            <person name="Chacko J."/>
            <person name="Chandrabose M.N."/>
            <person name="Chavez D."/>
            <person name="Chavez A."/>
            <person name="Chen L."/>
            <person name="Chu H.-S."/>
            <person name="Claassen K.J."/>
            <person name="Cockrell R."/>
            <person name="Collins M."/>
            <person name="Cooper J.A."/>
            <person name="Cree A."/>
            <person name="Curry S.M."/>
            <person name="Da Y."/>
            <person name="Dao M.D."/>
            <person name="Das B."/>
            <person name="Davila M.-L."/>
            <person name="Davy-Carroll L."/>
            <person name="Denson S."/>
            <person name="Dinh H."/>
            <person name="Ebong V.E."/>
            <person name="Edwards J.R."/>
            <person name="Egan A."/>
            <person name="El-Daye J."/>
            <person name="Escobedo L."/>
            <person name="Fernandez S."/>
            <person name="Fernando P.R."/>
            <person name="Flagg N."/>
            <person name="Forbes L.D."/>
            <person name="Fowler R.G."/>
            <person name="Fu Q."/>
            <person name="Gabisi R.A."/>
            <person name="Ganer J."/>
            <person name="Garbino Pronczuk A."/>
            <person name="Garcia R.M."/>
            <person name="Garner T."/>
            <person name="Garrett T.E."/>
            <person name="Gonzalez D.A."/>
            <person name="Hamid H."/>
            <person name="Hawkins E.S."/>
            <person name="Hirani K."/>
            <person name="Hogues M.E."/>
            <person name="Hollins B."/>
            <person name="Hsiao C.-H."/>
            <person name="Jabil R."/>
            <person name="James M.L."/>
            <person name="Jhangiani S.N."/>
            <person name="Johnson B."/>
            <person name="Johnson Q."/>
            <person name="Joshi V."/>
            <person name="Kalu J.B."/>
            <person name="Kam C."/>
            <person name="Kashfia A."/>
            <person name="Keebler J."/>
            <person name="Kisamo H."/>
            <person name="Kovar C.L."/>
            <person name="Lago L.A."/>
            <person name="Lai C.-Y."/>
            <person name="Laidlaw J."/>
            <person name="Lara F."/>
            <person name="Le T.-K."/>
            <person name="Lee S.L."/>
            <person name="Legall F.H."/>
            <person name="Lemon S.J."/>
            <person name="Lewis L.R."/>
            <person name="Li B."/>
            <person name="Liu Y."/>
            <person name="Liu Y.-S."/>
            <person name="Lopez J."/>
            <person name="Lozado R.J."/>
            <person name="Lu J."/>
            <person name="Madu R.C."/>
            <person name="Maheshwari M."/>
            <person name="Maheshwari R."/>
            <person name="Malloy K."/>
            <person name="Martinez E."/>
            <person name="Mathew T."/>
            <person name="Mercado I.C."/>
            <person name="Mercado C."/>
            <person name="Meyer B."/>
            <person name="Montgomery K."/>
            <person name="Morgan M.B."/>
            <person name="Munidasa M."/>
            <person name="Nazareth L.V."/>
            <person name="Nelson J."/>
            <person name="Ng B.M."/>
            <person name="Nguyen N.B."/>
            <person name="Nguyen P.Q."/>
            <person name="Nguyen T."/>
            <person name="Obregon M."/>
            <person name="Okwuonu G.O."/>
            <person name="Onwere C.G."/>
            <person name="Orozco G."/>
            <person name="Parra A."/>
            <person name="Patel S."/>
            <person name="Patil S."/>
            <person name="Perez A."/>
            <person name="Perez Y."/>
            <person name="Pham C."/>
            <person name="Primus E.L."/>
            <person name="Pu L.-L."/>
            <person name="Puazo M."/>
            <person name="Qin X."/>
            <person name="Quiroz J.B."/>
            <person name="Reese J."/>
            <person name="Richards S."/>
            <person name="Rives C.M."/>
            <person name="Robberts R."/>
            <person name="Ruiz S.J."/>
            <person name="Ruiz M.J."/>
            <person name="Santibanez J."/>
            <person name="Schneider B.W."/>
            <person name="Sisson I."/>
            <person name="Smith M."/>
            <person name="Sodergren E."/>
            <person name="Song X.-Z."/>
            <person name="Song B.B."/>
            <person name="Summersgill H."/>
            <person name="Thelus R."/>
            <person name="Thornton R.D."/>
            <person name="Trejos Z.Y."/>
            <person name="Usmani K."/>
            <person name="Vattathil S."/>
            <person name="Villasana D."/>
            <person name="Walker D.L."/>
            <person name="Wang S."/>
            <person name="Wang K."/>
            <person name="White C.S."/>
            <person name="Williams A.C."/>
            <person name="Williamson J."/>
            <person name="Wilson K."/>
            <person name="Woghiren I.O."/>
            <person name="Woodworth J.R."/>
            <person name="Worley K.C."/>
            <person name="Wright R.A."/>
            <person name="Wu W."/>
            <person name="Young L."/>
            <person name="Zhang L."/>
            <person name="Zhang J."/>
            <person name="Zhu Y."/>
            <person name="Muzny D.M."/>
            <person name="Weinstock G."/>
            <person name="Gibbs R.A."/>
        </authorList>
    </citation>
    <scope>NUCLEOTIDE SEQUENCE [LARGE SCALE GENOMIC DNA]</scope>
    <source>
        <strain evidence="4">LSR1</strain>
    </source>
</reference>
<dbReference type="AlphaFoldDB" id="A0A8R2JVI5"/>
<dbReference type="EnsemblMetazoa" id="XM_029492668.1">
    <property type="protein sequence ID" value="XP_029348528.1"/>
    <property type="gene ID" value="LOC100569899"/>
</dbReference>
<dbReference type="OrthoDB" id="30826at2759"/>
<sequence length="388" mass="45272">MEVDNKLPMDNFYFGDDIIPVIDLDTDECTYIVSGRRCLQVLGFVKATTEQKSFLMGGGSYIFKPHTTDQTAFDAIFKSMVERREVMIVRKVDLYINLVNIGALFPRKMKKEKFFMYVSLPYDEEKDYTYKLPSLDSIKLHLKEKIAIKRKNAMDIDIDDGNTFAMPENRYDLELQSMYDCIVQPILTKVIPRKIQRPKKPLRHRISLKEYIRPNLENIINKFSFRQEFFENLTNNDNNMQSDHYEEFHVSNELTNPSQSFIKNEFNKIFSIKQEVSDGNSSEIINSIHLGCDEELKVSNELTNPPQSFIENEFKNTFQEVFDGSSVEDNNTTKVDRDEESDISNQCVITQLTPIEDFKKFLKNGFDSAIGIPKFVFSYRSIFICYIV</sequence>
<evidence type="ECO:0000313" key="3">
    <source>
        <dbReference type="EnsemblMetazoa" id="XP_029348528.1"/>
    </source>
</evidence>
<dbReference type="GO" id="GO:0003677">
    <property type="term" value="F:DNA binding"/>
    <property type="evidence" value="ECO:0007669"/>
    <property type="project" value="UniProtKB-KW"/>
</dbReference>
<dbReference type="GO" id="GO:0006303">
    <property type="term" value="P:double-strand break repair via nonhomologous end joining"/>
    <property type="evidence" value="ECO:0007669"/>
    <property type="project" value="InterPro"/>
</dbReference>
<evidence type="ECO:0000256" key="1">
    <source>
        <dbReference type="ARBA" id="ARBA00023125"/>
    </source>
</evidence>
<reference evidence="3" key="2">
    <citation type="submission" date="2022-06" db="UniProtKB">
        <authorList>
            <consortium name="EnsemblMetazoa"/>
        </authorList>
    </citation>
    <scope>IDENTIFICATION</scope>
</reference>
<dbReference type="SUPFAM" id="SSF100939">
    <property type="entry name" value="SPOC domain-like"/>
    <property type="match status" value="1"/>
</dbReference>
<keyword evidence="1" id="KW-0238">DNA-binding</keyword>
<dbReference type="RefSeq" id="XP_029348528.1">
    <property type="nucleotide sequence ID" value="XM_029492668.1"/>
</dbReference>
<name>A0A8R2JVI5_ACYPI</name>
<evidence type="ECO:0000313" key="4">
    <source>
        <dbReference type="Proteomes" id="UP000007819"/>
    </source>
</evidence>
<dbReference type="InterPro" id="IPR016194">
    <property type="entry name" value="SPOC-like_C_dom_sf"/>
</dbReference>
<dbReference type="Gene3D" id="2.40.290.10">
    <property type="match status" value="1"/>
</dbReference>
<dbReference type="KEGG" id="api:100569899"/>
<dbReference type="Pfam" id="PF02735">
    <property type="entry name" value="Ku"/>
    <property type="match status" value="1"/>
</dbReference>
<keyword evidence="4" id="KW-1185">Reference proteome</keyword>
<dbReference type="InterPro" id="IPR006164">
    <property type="entry name" value="DNA_bd_Ku70/Ku80"/>
</dbReference>
<evidence type="ECO:0000259" key="2">
    <source>
        <dbReference type="Pfam" id="PF02735"/>
    </source>
</evidence>